<proteinExistence type="predicted"/>
<comment type="caution">
    <text evidence="2">The sequence shown here is derived from an EMBL/GenBank/DDBJ whole genome shotgun (WGS) entry which is preliminary data.</text>
</comment>
<sequence length="266" mass="30854">MDTLIKYLAYFFIYSFLGWICETIYCSIGEKKFVNRGFLNGPICPIYGVGALIVTKVLGPFKDNALLVFLFGMLLTSLLEYVTSVILEVLFHTKWWDYSERKFNIHGRVCLLNSTLFGIMCLVVIELINPIIVSLVLDFPKVILTIIVSIISIIFILDLSVTVFALLKINGKLQQITHFINELKAIGEEPQRFNEEELRKLFNKLRKEEKFCSNEKIDKLVENLRNIKNKSTLQRRLFKAFPGATHKKYSEQFKKLKQLLKEKSNK</sequence>
<protein>
    <recommendedName>
        <fullName evidence="4">ABC transporter permease</fullName>
    </recommendedName>
</protein>
<feature type="transmembrane region" description="Helical" evidence="1">
    <location>
        <begin position="143"/>
        <end position="167"/>
    </location>
</feature>
<keyword evidence="1" id="KW-0812">Transmembrane</keyword>
<dbReference type="Proteomes" id="UP000430345">
    <property type="component" value="Unassembled WGS sequence"/>
</dbReference>
<gene>
    <name evidence="2" type="ORF">GBZ86_14960</name>
</gene>
<dbReference type="RefSeq" id="WP_152891979.1">
    <property type="nucleotide sequence ID" value="NZ_WHJC01000402.1"/>
</dbReference>
<keyword evidence="1" id="KW-0472">Membrane</keyword>
<feature type="transmembrane region" description="Helical" evidence="1">
    <location>
        <begin position="7"/>
        <end position="26"/>
    </location>
</feature>
<evidence type="ECO:0000256" key="1">
    <source>
        <dbReference type="SAM" id="Phobius"/>
    </source>
</evidence>
<keyword evidence="3" id="KW-1185">Reference proteome</keyword>
<organism evidence="2 3">
    <name type="scientific">Clostridium tarantellae</name>
    <dbReference type="NCBI Taxonomy" id="39493"/>
    <lineage>
        <taxon>Bacteria</taxon>
        <taxon>Bacillati</taxon>
        <taxon>Bacillota</taxon>
        <taxon>Clostridia</taxon>
        <taxon>Eubacteriales</taxon>
        <taxon>Clostridiaceae</taxon>
        <taxon>Clostridium</taxon>
    </lineage>
</organism>
<keyword evidence="1" id="KW-1133">Transmembrane helix</keyword>
<feature type="transmembrane region" description="Helical" evidence="1">
    <location>
        <begin position="38"/>
        <end position="59"/>
    </location>
</feature>
<feature type="transmembrane region" description="Helical" evidence="1">
    <location>
        <begin position="65"/>
        <end position="91"/>
    </location>
</feature>
<name>A0A6I1MQD1_9CLOT</name>
<dbReference type="Pfam" id="PF06541">
    <property type="entry name" value="ABC_trans_CmpB"/>
    <property type="match status" value="1"/>
</dbReference>
<dbReference type="AlphaFoldDB" id="A0A6I1MQD1"/>
<evidence type="ECO:0000313" key="3">
    <source>
        <dbReference type="Proteomes" id="UP000430345"/>
    </source>
</evidence>
<dbReference type="InterPro" id="IPR010540">
    <property type="entry name" value="CmpB_TMEM229"/>
</dbReference>
<accession>A0A6I1MQD1</accession>
<dbReference type="EMBL" id="WHJC01000402">
    <property type="protein sequence ID" value="MPQ45023.1"/>
    <property type="molecule type" value="Genomic_DNA"/>
</dbReference>
<evidence type="ECO:0008006" key="4">
    <source>
        <dbReference type="Google" id="ProtNLM"/>
    </source>
</evidence>
<evidence type="ECO:0000313" key="2">
    <source>
        <dbReference type="EMBL" id="MPQ45023.1"/>
    </source>
</evidence>
<reference evidence="2 3" key="1">
    <citation type="submission" date="2019-10" db="EMBL/GenBank/DDBJ databases">
        <title>The Genome Sequence of Clostridium tarantellae Isolated from Fish Brain.</title>
        <authorList>
            <person name="Bano L."/>
            <person name="Kiel M."/>
            <person name="Sales G."/>
            <person name="Doxey A.C."/>
            <person name="Mansfield M.J."/>
            <person name="Schiavone M."/>
            <person name="Rossetto O."/>
            <person name="Pirazzini M."/>
            <person name="Dobrindt U."/>
            <person name="Montecucco C."/>
        </authorList>
    </citation>
    <scope>NUCLEOTIDE SEQUENCE [LARGE SCALE GENOMIC DNA]</scope>
    <source>
        <strain evidence="2 3">DSM 3997</strain>
    </source>
</reference>
<feature type="transmembrane region" description="Helical" evidence="1">
    <location>
        <begin position="111"/>
        <end position="137"/>
    </location>
</feature>
<dbReference type="OrthoDB" id="9789229at2"/>